<name>A0AAE6LCJ7_9ABAC</name>
<dbReference type="GeneID" id="80538266"/>
<proteinExistence type="predicted"/>
<dbReference type="RefSeq" id="YP_010799770.1">
    <property type="nucleotide sequence ID" value="NC_076692.1"/>
</dbReference>
<accession>A0AAE6LCJ7</accession>
<reference evidence="1" key="1">
    <citation type="journal article" date="2019" name="Viruses">
        <title>A Nymphalid-Infecting Group I Alphabaculovirus Isolated from the Major Passion Fruit Caterpillar Pest Dione juno juno (Lepidoptera: Nymphalidae).</title>
        <authorList>
            <person name="Ribeiro B.M."/>
            <person name="Dos Santos E.R."/>
            <person name="Trentin L.B."/>
            <person name="da Silva L.A."/>
            <person name="de Melo F.L."/>
            <person name="Kitajima E.W."/>
            <person name="Ardisson-Araujo D.M.P."/>
        </authorList>
    </citation>
    <scope>NUCLEOTIDE SEQUENCE</scope>
    <source>
        <strain evidence="1">Araguari-MG</strain>
    </source>
</reference>
<organism evidence="1 2">
    <name type="scientific">Dione juno nucleopolyhedrovirus</name>
    <dbReference type="NCBI Taxonomy" id="2594175"/>
    <lineage>
        <taxon>Viruses</taxon>
        <taxon>Viruses incertae sedis</taxon>
        <taxon>Naldaviricetes</taxon>
        <taxon>Lefavirales</taxon>
        <taxon>Baculoviridae</taxon>
        <taxon>Alphabaculovirus</taxon>
        <taxon>Alphabaculovirus dijunonis</taxon>
    </lineage>
</organism>
<dbReference type="KEGG" id="vg:80538266"/>
<dbReference type="Proteomes" id="UP000831804">
    <property type="component" value="Segment"/>
</dbReference>
<sequence length="490" mass="56665">MSDKNLIALSQNQFKYLFLGSYFDLKDFSHIPADAKAFVGNYLDCNFRVLDDDTLHNYINYLKSIQLRHMVVNVQTVDVYKFIKPQFRFVCDRATVDILEFDSRTYIKPGTPVYATNFFTSNPRKMTPFIYSEFIKVYKNRLFANTNVYGCVLAGAAGFVFEDAYVDWAGVRMCAAPRLDNSRHPFRLYLLGEEMATHFVTNNILPPHPANATRVNNSMFMLKNFYKGLPLYRLQYQVVNSMKFTTRKPNKVFDEIDKELNSHSPFVKFIQRDYIYDAHFPPDLLEVLNEYMTKSSIMKFITKFDIEENASFNDMEREIVFDRYSVDGYRKLYIKMELTNVFPATYDNESAYLFINRDLMQLTGTLNAFYAPQLRILSILSVNRLFGATETLDYHPNLLVYRQSSPPVRLTGDVFAVDKGKKIFLVKHTFANTVPAYLLIRGDYESSSELKSLRDLNPWVQNTLLELLIVDGISTAAAAAANTAKFARNK</sequence>
<dbReference type="Pfam" id="PF04913">
    <property type="entry name" value="Baculo_Y142"/>
    <property type="match status" value="1"/>
</dbReference>
<gene>
    <name evidence="1" type="primary">p49</name>
    <name evidence="1" type="ORF">DijuNPV-ORF-18</name>
</gene>
<keyword evidence="2" id="KW-1185">Reference proteome</keyword>
<evidence type="ECO:0000313" key="1">
    <source>
        <dbReference type="EMBL" id="QDL57014.1"/>
    </source>
</evidence>
<protein>
    <submittedName>
        <fullName evidence="1">P49</fullName>
    </submittedName>
</protein>
<dbReference type="EMBL" id="MK558262">
    <property type="protein sequence ID" value="QDL57014.1"/>
    <property type="molecule type" value="Genomic_DNA"/>
</dbReference>
<dbReference type="InterPro" id="IPR006997">
    <property type="entry name" value="Baculo_Y142"/>
</dbReference>
<evidence type="ECO:0000313" key="2">
    <source>
        <dbReference type="Proteomes" id="UP000831804"/>
    </source>
</evidence>